<dbReference type="Proteomes" id="UP000593758">
    <property type="component" value="Chromosome"/>
</dbReference>
<proteinExistence type="predicted"/>
<name>A0A7M1T0J4_9MICO</name>
<sequence length="173" mass="19142">MGWTGRVAARTRSEDPIELFCLPVPDESTTALSGRWESECNRRFGTGENRLVVAPGSADLRQGVSLARSRLNLANVLDDASNRNIRAFVMGPPPRSDVDPGQLAELSTAFADVCARRRVPYVETYQPLHDHEQWLADLASTGGRHPEQAGYGLLAWLVLHNGWHEWLGLPQDS</sequence>
<keyword evidence="3" id="KW-1185">Reference proteome</keyword>
<organism evidence="2 3">
    <name type="scientific">Ruania alkalisoli</name>
    <dbReference type="NCBI Taxonomy" id="2779775"/>
    <lineage>
        <taxon>Bacteria</taxon>
        <taxon>Bacillati</taxon>
        <taxon>Actinomycetota</taxon>
        <taxon>Actinomycetes</taxon>
        <taxon>Micrococcales</taxon>
        <taxon>Ruaniaceae</taxon>
        <taxon>Ruania</taxon>
    </lineage>
</organism>
<evidence type="ECO:0000313" key="3">
    <source>
        <dbReference type="Proteomes" id="UP000593758"/>
    </source>
</evidence>
<evidence type="ECO:0000313" key="2">
    <source>
        <dbReference type="EMBL" id="QOR72777.1"/>
    </source>
</evidence>
<protein>
    <submittedName>
        <fullName evidence="2">Lysophospholipase</fullName>
    </submittedName>
</protein>
<accession>A0A7M1T0J4</accession>
<dbReference type="AlphaFoldDB" id="A0A7M1T0J4"/>
<feature type="domain" description="SGNH hydrolase-type esterase" evidence="1">
    <location>
        <begin position="19"/>
        <end position="152"/>
    </location>
</feature>
<dbReference type="EMBL" id="CP063169">
    <property type="protein sequence ID" value="QOR72777.1"/>
    <property type="molecule type" value="Genomic_DNA"/>
</dbReference>
<evidence type="ECO:0000259" key="1">
    <source>
        <dbReference type="Pfam" id="PF13472"/>
    </source>
</evidence>
<dbReference type="KEGG" id="halt:IM660_13485"/>
<dbReference type="SUPFAM" id="SSF52266">
    <property type="entry name" value="SGNH hydrolase"/>
    <property type="match status" value="1"/>
</dbReference>
<gene>
    <name evidence="2" type="ORF">IM660_13485</name>
</gene>
<dbReference type="InterPro" id="IPR036514">
    <property type="entry name" value="SGNH_hydro_sf"/>
</dbReference>
<dbReference type="Gene3D" id="3.40.50.1110">
    <property type="entry name" value="SGNH hydrolase"/>
    <property type="match status" value="1"/>
</dbReference>
<dbReference type="Pfam" id="PF13472">
    <property type="entry name" value="Lipase_GDSL_2"/>
    <property type="match status" value="1"/>
</dbReference>
<reference evidence="2 3" key="1">
    <citation type="submission" date="2020-10" db="EMBL/GenBank/DDBJ databases">
        <title>Haloactinobacterium sp. RN3S43, a bacterium isolated from saline soil.</title>
        <authorList>
            <person name="Sun J.-Q."/>
        </authorList>
    </citation>
    <scope>NUCLEOTIDE SEQUENCE [LARGE SCALE GENOMIC DNA]</scope>
    <source>
        <strain evidence="2 3">RN3S43</strain>
    </source>
</reference>
<dbReference type="InterPro" id="IPR013830">
    <property type="entry name" value="SGNH_hydro"/>
</dbReference>